<accession>A0A401G4X4</accession>
<dbReference type="OrthoDB" id="3183258at2759"/>
<gene>
    <name evidence="3" type="ORF">SCP_0100820</name>
</gene>
<dbReference type="Pfam" id="PF20152">
    <property type="entry name" value="DUF6534"/>
    <property type="match status" value="1"/>
</dbReference>
<evidence type="ECO:0000256" key="1">
    <source>
        <dbReference type="SAM" id="Phobius"/>
    </source>
</evidence>
<dbReference type="Proteomes" id="UP000287166">
    <property type="component" value="Unassembled WGS sequence"/>
</dbReference>
<keyword evidence="4" id="KW-1185">Reference proteome</keyword>
<dbReference type="InParanoid" id="A0A401G4X4"/>
<evidence type="ECO:0000259" key="2">
    <source>
        <dbReference type="Pfam" id="PF20152"/>
    </source>
</evidence>
<feature type="domain" description="DUF6534" evidence="2">
    <location>
        <begin position="61"/>
        <end position="124"/>
    </location>
</feature>
<protein>
    <recommendedName>
        <fullName evidence="2">DUF6534 domain-containing protein</fullName>
    </recommendedName>
</protein>
<evidence type="ECO:0000313" key="3">
    <source>
        <dbReference type="EMBL" id="GBE77210.1"/>
    </source>
</evidence>
<organism evidence="3 4">
    <name type="scientific">Sparassis crispa</name>
    <dbReference type="NCBI Taxonomy" id="139825"/>
    <lineage>
        <taxon>Eukaryota</taxon>
        <taxon>Fungi</taxon>
        <taxon>Dikarya</taxon>
        <taxon>Basidiomycota</taxon>
        <taxon>Agaricomycotina</taxon>
        <taxon>Agaricomycetes</taxon>
        <taxon>Polyporales</taxon>
        <taxon>Sparassidaceae</taxon>
        <taxon>Sparassis</taxon>
    </lineage>
</organism>
<dbReference type="AlphaFoldDB" id="A0A401G4X4"/>
<dbReference type="PANTHER" id="PTHR40465:SF1">
    <property type="entry name" value="DUF6534 DOMAIN-CONTAINING PROTEIN"/>
    <property type="match status" value="1"/>
</dbReference>
<dbReference type="RefSeq" id="XP_027608123.1">
    <property type="nucleotide sequence ID" value="XM_027752322.1"/>
</dbReference>
<keyword evidence="1" id="KW-0812">Transmembrane</keyword>
<name>A0A401G4X4_9APHY</name>
<dbReference type="GeneID" id="38774127"/>
<dbReference type="STRING" id="139825.A0A401G4X4"/>
<keyword evidence="1" id="KW-1133">Transmembrane helix</keyword>
<proteinExistence type="predicted"/>
<dbReference type="PANTHER" id="PTHR40465">
    <property type="entry name" value="CHROMOSOME 1, WHOLE GENOME SHOTGUN SEQUENCE"/>
    <property type="match status" value="1"/>
</dbReference>
<dbReference type="EMBL" id="BFAD01000001">
    <property type="protein sequence ID" value="GBE77210.1"/>
    <property type="molecule type" value="Genomic_DNA"/>
</dbReference>
<feature type="transmembrane region" description="Helical" evidence="1">
    <location>
        <begin position="54"/>
        <end position="76"/>
    </location>
</feature>
<evidence type="ECO:0000313" key="4">
    <source>
        <dbReference type="Proteomes" id="UP000287166"/>
    </source>
</evidence>
<sequence length="222" mass="24685">MSSLFTGTTKEDTVDGASEHGQGTLGYANGTGVAAGFYGLDFSVEKVPSPKATVIVWMVCAVVGDLIITASIFWYLRGHKSGWTKTDKIVDEIIRNTIQNGLLTSAVATVELLLYLVETAPNYIVSCLRSTRERHIAMAHHLLSRVPSARVCCVTDRLQNYWSTSSRIRWPMTRGRRQTGTTRRRWFSRVQRTVWYSPYHPFGQFASPIASCGGTFLSPSKS</sequence>
<dbReference type="InterPro" id="IPR045339">
    <property type="entry name" value="DUF6534"/>
</dbReference>
<keyword evidence="1" id="KW-0472">Membrane</keyword>
<comment type="caution">
    <text evidence="3">The sequence shown here is derived from an EMBL/GenBank/DDBJ whole genome shotgun (WGS) entry which is preliminary data.</text>
</comment>
<reference evidence="3 4" key="1">
    <citation type="journal article" date="2018" name="Sci. Rep.">
        <title>Genome sequence of the cauliflower mushroom Sparassis crispa (Hanabiratake) and its association with beneficial usage.</title>
        <authorList>
            <person name="Kiyama R."/>
            <person name="Furutani Y."/>
            <person name="Kawaguchi K."/>
            <person name="Nakanishi T."/>
        </authorList>
    </citation>
    <scope>NUCLEOTIDE SEQUENCE [LARGE SCALE GENOMIC DNA]</scope>
</reference>